<comment type="caution">
    <text evidence="2">The sequence shown here is derived from an EMBL/GenBank/DDBJ whole genome shotgun (WGS) entry which is preliminary data.</text>
</comment>
<gene>
    <name evidence="2" type="ORF">B0H16DRAFT_1618664</name>
</gene>
<dbReference type="Proteomes" id="UP001215598">
    <property type="component" value="Unassembled WGS sequence"/>
</dbReference>
<evidence type="ECO:0008006" key="4">
    <source>
        <dbReference type="Google" id="ProtNLM"/>
    </source>
</evidence>
<name>A0AAD7MFG9_9AGAR</name>
<feature type="chain" id="PRO_5042003028" description="ATP synthase F0 subunit 8" evidence="1">
    <location>
        <begin position="23"/>
        <end position="89"/>
    </location>
</feature>
<reference evidence="2" key="1">
    <citation type="submission" date="2023-03" db="EMBL/GenBank/DDBJ databases">
        <title>Massive genome expansion in bonnet fungi (Mycena s.s.) driven by repeated elements and novel gene families across ecological guilds.</title>
        <authorList>
            <consortium name="Lawrence Berkeley National Laboratory"/>
            <person name="Harder C.B."/>
            <person name="Miyauchi S."/>
            <person name="Viragh M."/>
            <person name="Kuo A."/>
            <person name="Thoen E."/>
            <person name="Andreopoulos B."/>
            <person name="Lu D."/>
            <person name="Skrede I."/>
            <person name="Drula E."/>
            <person name="Henrissat B."/>
            <person name="Morin E."/>
            <person name="Kohler A."/>
            <person name="Barry K."/>
            <person name="LaButti K."/>
            <person name="Morin E."/>
            <person name="Salamov A."/>
            <person name="Lipzen A."/>
            <person name="Mereny Z."/>
            <person name="Hegedus B."/>
            <person name="Baldrian P."/>
            <person name="Stursova M."/>
            <person name="Weitz H."/>
            <person name="Taylor A."/>
            <person name="Grigoriev I.V."/>
            <person name="Nagy L.G."/>
            <person name="Martin F."/>
            <person name="Kauserud H."/>
        </authorList>
    </citation>
    <scope>NUCLEOTIDE SEQUENCE</scope>
    <source>
        <strain evidence="2">CBHHK182m</strain>
    </source>
</reference>
<evidence type="ECO:0000313" key="3">
    <source>
        <dbReference type="Proteomes" id="UP001215598"/>
    </source>
</evidence>
<keyword evidence="1" id="KW-0732">Signal</keyword>
<evidence type="ECO:0000256" key="1">
    <source>
        <dbReference type="SAM" id="SignalP"/>
    </source>
</evidence>
<protein>
    <recommendedName>
        <fullName evidence="4">ATP synthase F0 subunit 8</fullName>
    </recommendedName>
</protein>
<evidence type="ECO:0000313" key="2">
    <source>
        <dbReference type="EMBL" id="KAJ7714428.1"/>
    </source>
</evidence>
<keyword evidence="3" id="KW-1185">Reference proteome</keyword>
<organism evidence="2 3">
    <name type="scientific">Mycena metata</name>
    <dbReference type="NCBI Taxonomy" id="1033252"/>
    <lineage>
        <taxon>Eukaryota</taxon>
        <taxon>Fungi</taxon>
        <taxon>Dikarya</taxon>
        <taxon>Basidiomycota</taxon>
        <taxon>Agaricomycotina</taxon>
        <taxon>Agaricomycetes</taxon>
        <taxon>Agaricomycetidae</taxon>
        <taxon>Agaricales</taxon>
        <taxon>Marasmiineae</taxon>
        <taxon>Mycenaceae</taxon>
        <taxon>Mycena</taxon>
    </lineage>
</organism>
<dbReference type="EMBL" id="JARKIB010000325">
    <property type="protein sequence ID" value="KAJ7714428.1"/>
    <property type="molecule type" value="Genomic_DNA"/>
</dbReference>
<accession>A0AAD7MFG9</accession>
<proteinExistence type="predicted"/>
<sequence length="89" mass="10076">MMVQLMLIFLLSLFSLYETTMTFTLTVPCFQDPCLLPVLFSGYFVSSLLFKSISNNYLPYYPGGSYQSKGTSTPDFLTPKSPLKCMVFI</sequence>
<dbReference type="AlphaFoldDB" id="A0AAD7MFG9"/>
<feature type="signal peptide" evidence="1">
    <location>
        <begin position="1"/>
        <end position="22"/>
    </location>
</feature>